<feature type="region of interest" description="Disordered" evidence="1">
    <location>
        <begin position="101"/>
        <end position="120"/>
    </location>
</feature>
<proteinExistence type="predicted"/>
<feature type="compositionally biased region" description="Acidic residues" evidence="1">
    <location>
        <begin position="103"/>
        <end position="120"/>
    </location>
</feature>
<comment type="caution">
    <text evidence="2">The sequence shown here is derived from an EMBL/GenBank/DDBJ whole genome shotgun (WGS) entry which is preliminary data.</text>
</comment>
<evidence type="ECO:0000313" key="2">
    <source>
        <dbReference type="EMBL" id="MCM2514155.1"/>
    </source>
</evidence>
<evidence type="ECO:0000256" key="1">
    <source>
        <dbReference type="SAM" id="MobiDB-lite"/>
    </source>
</evidence>
<accession>A0ABT0VS24</accession>
<organism evidence="2 3">
    <name type="scientific">Streptomyces griseoincarnatus</name>
    <dbReference type="NCBI Taxonomy" id="29305"/>
    <lineage>
        <taxon>Bacteria</taxon>
        <taxon>Bacillati</taxon>
        <taxon>Actinomycetota</taxon>
        <taxon>Actinomycetes</taxon>
        <taxon>Kitasatosporales</taxon>
        <taxon>Streptomycetaceae</taxon>
        <taxon>Streptomyces</taxon>
        <taxon>Streptomyces griseoincarnatus group</taxon>
    </lineage>
</organism>
<sequence>MDTVPEDGSEVEMPALGTTVTGADGSWSLTLPAPLPPAVQRAADENGGVVNAMASASGRTSTGVHMGGITHVTAAPVTSTPSAMMLAAADDDATPMPLMPLDTAEDSDEPASLAESEDEADGALRAAAYAKSWGSKTADASFAPLEEPVTPLWQSATGDAVTNYNPYLVNGSDTRSLAITPYDGGCDRTKTRIIEKKTFYTTVAEGHAFWDAKASVDYDSKLSSTVEVAAKVGKNWTITGSATLGSSMSVSTGYTNKGPYFAKQWKVPIKYYKYKETWKCGGGNTFIRYVVKPGKYSVPAGGATGKYGADVRSRDGNRFWDSPKKHRAYVAAGSYFQLSKNRSMKWSGAVSAFGVGLGGSTQYDKEHKQRITAGDRKNFKHYIWGKNDSVSGKPGVFYSY</sequence>
<gene>
    <name evidence="2" type="ORF">NC658_12925</name>
</gene>
<dbReference type="Proteomes" id="UP001523263">
    <property type="component" value="Unassembled WGS sequence"/>
</dbReference>
<keyword evidence="3" id="KW-1185">Reference proteome</keyword>
<name>A0ABT0VS24_STRGI</name>
<reference evidence="2 3" key="1">
    <citation type="submission" date="2022-06" db="EMBL/GenBank/DDBJ databases">
        <title>Whole genome sequence of Streptomyces griseoincarnatus RB7AG.</title>
        <authorList>
            <person name="Ray L."/>
            <person name="Behera S."/>
            <person name="Panda A.N."/>
        </authorList>
    </citation>
    <scope>NUCLEOTIDE SEQUENCE [LARGE SCALE GENOMIC DNA]</scope>
    <source>
        <strain evidence="2 3">RB7AG</strain>
    </source>
</reference>
<dbReference type="RefSeq" id="WP_251098331.1">
    <property type="nucleotide sequence ID" value="NZ_JAMQBH010000005.1"/>
</dbReference>
<evidence type="ECO:0000313" key="3">
    <source>
        <dbReference type="Proteomes" id="UP001523263"/>
    </source>
</evidence>
<protein>
    <submittedName>
        <fullName evidence="2">Uncharacterized protein</fullName>
    </submittedName>
</protein>
<dbReference type="EMBL" id="JAMQBH010000005">
    <property type="protein sequence ID" value="MCM2514155.1"/>
    <property type="molecule type" value="Genomic_DNA"/>
</dbReference>